<protein>
    <submittedName>
        <fullName evidence="1">Uncharacterized protein</fullName>
    </submittedName>
</protein>
<keyword evidence="2" id="KW-1185">Reference proteome</keyword>
<dbReference type="EMBL" id="CM011694">
    <property type="protein sequence ID" value="TMS04978.1"/>
    <property type="molecule type" value="Genomic_DNA"/>
</dbReference>
<reference evidence="1" key="1">
    <citation type="submission" date="2018-11" db="EMBL/GenBank/DDBJ databases">
        <title>The sequence and de novo assembly of Larimichthys crocea genome using PacBio and Hi-C technologies.</title>
        <authorList>
            <person name="Xu P."/>
            <person name="Chen B."/>
            <person name="Zhou Z."/>
            <person name="Ke Q."/>
            <person name="Wu Y."/>
            <person name="Bai H."/>
            <person name="Pu F."/>
        </authorList>
    </citation>
    <scope>NUCLEOTIDE SEQUENCE</scope>
    <source>
        <tissue evidence="1">Muscle</tissue>
    </source>
</reference>
<comment type="caution">
    <text evidence="1">The sequence shown here is derived from an EMBL/GenBank/DDBJ whole genome shotgun (WGS) entry which is preliminary data.</text>
</comment>
<dbReference type="Proteomes" id="UP000793456">
    <property type="component" value="Chromosome XXI"/>
</dbReference>
<proteinExistence type="predicted"/>
<gene>
    <name evidence="1" type="ORF">E3U43_010135</name>
</gene>
<sequence length="1403" mass="160964">MDGTGSLEVRWVQSFTNKTIAFVDNKTVCYTCGSHICFLNLETKMQSVLQSPGRGTGVLTASGNNGIFAFSEQKLSPSIFVYTYPECQLKNELKGTAQLDYTSLTLSDDGPYLGCCSSLPDFTITVWNWENAEPLCTQPQVGRDVISLVFNPLNWLQLCALGSTSLTVWNIEKSGNFHIMKPSVIELPATDGSFVMPISHAFTNKMSSFGPEMPLSAISGLKGDKAESILENVVHCLQIKGTQIDITQKWHLERPVTTVMYSPNYETLLLSSETGQIYMLNATQSDEIVKVLDVLSGNFVAAVLSHTDKKNCVCIRDRGQVKALALCTKQEGKNQDGSLLTVLSLPVKDLADPDCVDRYGRLSTSILQVSRYEVPDPLNACVLGVASVGRDGLLRIRETASMVGTFKHLNHVRLLCVLHLQSCRCTPQERYIELQCHSHRVGGVRAVSFSADSQTLLTTGCDDGSLVCANLRIKGEDAGKVNEATQYSRSMDYFLKNKFKIENRVLIDLPEWGRECPAATKNPEESEASVGAEMTVDVTEQDECYNSQLSAPPSHPTWLESRREAVIKEDNENYSDIKEILRREFQESRDTIQEMINENETLPENERLELWEFNLDVEEQKRLDAMVQEEVTRVRNEIEMEILEKKYLCDVLKREYWDSMKVKGRAVRAFHSEHEVKNYPMKERTGREEEELRMVENMRKLENATCAVSNTAKRSMCDEFDEMLTVFNVKQIDSMKTNSALSSTFSVAMQPPHRAALKTNPNTTVVKEEKHAEEGNEAESAGVTGSLSDQLGCSNPYLYNQFSLHTTEQRINQIILLQIKAEKYLTPEQKEEEEKKKLEEQRCLAAKGENLRDRALDSMMNGVLEVKKEDILKMEIPPPEFVLTKPDIQWSEEEKKEYKIYENKTKSLAVEKDKYKKSLETEMRKLQKTNEEATKKFDETLIKLFEKKIKSEMAIYQEEFKITYLVYSVLVEEEMRNQELELKRKLEKTVAHKDEIGQEVKRLDEELELFQEIYDSAVAEDKVFDKEFRKEFYDVPNNLINQLYKLFKRRPRVQKIRAQTDNSNLFKEKHLCASLAPDAFGEMLKAMEELDAPENMPEGLNPSIWERFCLARRAKAESEQKVKVKALTLAEMQAFLQKRRDEEKDAQLEIKNLSEELESLHKEKNDFLTNIMVQVLLKQGQVEVSTTDLTADYSDSVLLHRSLVEDLNRNIRTLGEEKIASMDKCKNARKGIIQLEWEHKMRRMQIEDLNNKAKDIQMLQLSEVQRDYLNMTDRDTRDSKELSTLEKTIAFKEKTHELNVQKRQKKIKQLNKQAAKITEKNATLEQHLPDLQVDVAMRTHIYEATVSEEGHADKGEKRYQEIVQRRKLEDLAKAQAEDLALLMREVERLRRRNFPSLDQLKHK</sequence>
<organism evidence="1 2">
    <name type="scientific">Larimichthys crocea</name>
    <name type="common">Large yellow croaker</name>
    <name type="synonym">Pseudosciaena crocea</name>
    <dbReference type="NCBI Taxonomy" id="215358"/>
    <lineage>
        <taxon>Eukaryota</taxon>
        <taxon>Metazoa</taxon>
        <taxon>Chordata</taxon>
        <taxon>Craniata</taxon>
        <taxon>Vertebrata</taxon>
        <taxon>Euteleostomi</taxon>
        <taxon>Actinopterygii</taxon>
        <taxon>Neopterygii</taxon>
        <taxon>Teleostei</taxon>
        <taxon>Neoteleostei</taxon>
        <taxon>Acanthomorphata</taxon>
        <taxon>Eupercaria</taxon>
        <taxon>Sciaenidae</taxon>
        <taxon>Larimichthys</taxon>
    </lineage>
</organism>
<name>A0ACD3QCX4_LARCR</name>
<evidence type="ECO:0000313" key="1">
    <source>
        <dbReference type="EMBL" id="TMS04978.1"/>
    </source>
</evidence>
<accession>A0ACD3QCX4</accession>
<evidence type="ECO:0000313" key="2">
    <source>
        <dbReference type="Proteomes" id="UP000793456"/>
    </source>
</evidence>